<gene>
    <name evidence="2" type="ORF">JIN82_01080</name>
</gene>
<accession>A0A8J7MC46</accession>
<dbReference type="RefSeq" id="WP_200309783.1">
    <property type="nucleotide sequence ID" value="NZ_JAENIM010000008.1"/>
</dbReference>
<dbReference type="EMBL" id="JAENIM010000008">
    <property type="protein sequence ID" value="MBK1789740.1"/>
    <property type="molecule type" value="Genomic_DNA"/>
</dbReference>
<name>A0A8J7MC46_9BACT</name>
<organism evidence="2 3">
    <name type="scientific">Persicirhabdus sediminis</name>
    <dbReference type="NCBI Taxonomy" id="454144"/>
    <lineage>
        <taxon>Bacteria</taxon>
        <taxon>Pseudomonadati</taxon>
        <taxon>Verrucomicrobiota</taxon>
        <taxon>Verrucomicrobiia</taxon>
        <taxon>Verrucomicrobiales</taxon>
        <taxon>Verrucomicrobiaceae</taxon>
        <taxon>Persicirhabdus</taxon>
    </lineage>
</organism>
<keyword evidence="1" id="KW-0472">Membrane</keyword>
<feature type="transmembrane region" description="Helical" evidence="1">
    <location>
        <begin position="20"/>
        <end position="38"/>
    </location>
</feature>
<proteinExistence type="predicted"/>
<keyword evidence="1" id="KW-0812">Transmembrane</keyword>
<evidence type="ECO:0000256" key="1">
    <source>
        <dbReference type="SAM" id="Phobius"/>
    </source>
</evidence>
<keyword evidence="3" id="KW-1185">Reference proteome</keyword>
<comment type="caution">
    <text evidence="2">The sequence shown here is derived from an EMBL/GenBank/DDBJ whole genome shotgun (WGS) entry which is preliminary data.</text>
</comment>
<evidence type="ECO:0000313" key="3">
    <source>
        <dbReference type="Proteomes" id="UP000624703"/>
    </source>
</evidence>
<reference evidence="2" key="1">
    <citation type="submission" date="2021-01" db="EMBL/GenBank/DDBJ databases">
        <title>Modified the classification status of verrucomicrobia.</title>
        <authorList>
            <person name="Feng X."/>
        </authorList>
    </citation>
    <scope>NUCLEOTIDE SEQUENCE</scope>
    <source>
        <strain evidence="2">_KCTC 22039</strain>
    </source>
</reference>
<evidence type="ECO:0000313" key="2">
    <source>
        <dbReference type="EMBL" id="MBK1789740.1"/>
    </source>
</evidence>
<dbReference type="SUPFAM" id="SSF52833">
    <property type="entry name" value="Thioredoxin-like"/>
    <property type="match status" value="1"/>
</dbReference>
<keyword evidence="1" id="KW-1133">Transmembrane helix</keyword>
<dbReference type="InterPro" id="IPR036249">
    <property type="entry name" value="Thioredoxin-like_sf"/>
</dbReference>
<dbReference type="AlphaFoldDB" id="A0A8J7MC46"/>
<dbReference type="Gene3D" id="3.40.30.10">
    <property type="entry name" value="Glutaredoxin"/>
    <property type="match status" value="1"/>
</dbReference>
<protein>
    <submittedName>
        <fullName evidence="2">Uncharacterized protein</fullName>
    </submittedName>
</protein>
<dbReference type="Proteomes" id="UP000624703">
    <property type="component" value="Unassembled WGS sequence"/>
</dbReference>
<sequence length="269" mass="30450">MKLDHLEGLEPAERNNAEILRTVVILVVVMIIGGWLIIQQYIKHADEQHPDRPPISAEIKQNFSFINQDGKVVSIDDLVGKVWFTSPIALSQLDERNVSLEVMQRLAKDYADNDKVMFVSISVEGEDLGMTQAKLKAAADQLNIDSSKWWIITSKNTTDMHKYGKNQLRQGFVEKVKAADASEKWTFPDMVTMVDSERHIRQQYAFDDALIAQSSAEDIVAANPEKAKIDGADYYLKAIELLESRLRKNLDYVLNESQPGKLANDETKQ</sequence>